<dbReference type="Proteomes" id="UP000305546">
    <property type="component" value="Unassembled WGS sequence"/>
</dbReference>
<evidence type="ECO:0000256" key="2">
    <source>
        <dbReference type="SAM" id="MobiDB-lite"/>
    </source>
</evidence>
<dbReference type="PANTHER" id="PTHR11717">
    <property type="entry name" value="LOW MOLECULAR WEIGHT PROTEIN TYROSINE PHOSPHATASE"/>
    <property type="match status" value="1"/>
</dbReference>
<comment type="caution">
    <text evidence="4">The sequence shown here is derived from an EMBL/GenBank/DDBJ whole genome shotgun (WGS) entry which is preliminary data.</text>
</comment>
<dbReference type="EC" id="3.1.3.48" evidence="1"/>
<protein>
    <recommendedName>
        <fullName evidence="1">protein-tyrosine-phosphatase</fullName>
        <ecNumber evidence="1">3.1.3.48</ecNumber>
    </recommendedName>
</protein>
<dbReference type="AlphaFoldDB" id="A0A5C4LQR9"/>
<dbReference type="Pfam" id="PF01451">
    <property type="entry name" value="LMWPc"/>
    <property type="match status" value="1"/>
</dbReference>
<evidence type="ECO:0000256" key="1">
    <source>
        <dbReference type="ARBA" id="ARBA00013064"/>
    </source>
</evidence>
<dbReference type="InterPro" id="IPR050438">
    <property type="entry name" value="LMW_PTPase"/>
</dbReference>
<dbReference type="Gene3D" id="3.40.50.2300">
    <property type="match status" value="1"/>
</dbReference>
<gene>
    <name evidence="4" type="ORF">FG385_29510</name>
</gene>
<dbReference type="SMART" id="SM00226">
    <property type="entry name" value="LMWPc"/>
    <property type="match status" value="1"/>
</dbReference>
<dbReference type="EMBL" id="VDFW01000038">
    <property type="protein sequence ID" value="TNC20988.1"/>
    <property type="molecule type" value="Genomic_DNA"/>
</dbReference>
<dbReference type="InterPro" id="IPR023485">
    <property type="entry name" value="Ptyr_pPase"/>
</dbReference>
<proteinExistence type="predicted"/>
<evidence type="ECO:0000313" key="5">
    <source>
        <dbReference type="Proteomes" id="UP000305546"/>
    </source>
</evidence>
<organism evidence="4 5">
    <name type="scientific">Amycolatopsis alkalitolerans</name>
    <dbReference type="NCBI Taxonomy" id="2547244"/>
    <lineage>
        <taxon>Bacteria</taxon>
        <taxon>Bacillati</taxon>
        <taxon>Actinomycetota</taxon>
        <taxon>Actinomycetes</taxon>
        <taxon>Pseudonocardiales</taxon>
        <taxon>Pseudonocardiaceae</taxon>
        <taxon>Amycolatopsis</taxon>
    </lineage>
</organism>
<feature type="domain" description="Phosphotyrosine protein phosphatase I" evidence="3">
    <location>
        <begin position="51"/>
        <end position="237"/>
    </location>
</feature>
<evidence type="ECO:0000313" key="4">
    <source>
        <dbReference type="EMBL" id="TNC20988.1"/>
    </source>
</evidence>
<evidence type="ECO:0000259" key="3">
    <source>
        <dbReference type="SMART" id="SM00226"/>
    </source>
</evidence>
<name>A0A5C4LQR9_9PSEU</name>
<dbReference type="InterPro" id="IPR036196">
    <property type="entry name" value="Ptyr_pPase_sf"/>
</dbReference>
<reference evidence="4 5" key="1">
    <citation type="submission" date="2019-06" db="EMBL/GenBank/DDBJ databases">
        <title>Amycolatopsis alkalitolerans sp. nov., isolated from Gastrodia elata Blume.</title>
        <authorList>
            <person name="Narsing Rao M.P."/>
            <person name="Li W.J."/>
        </authorList>
    </citation>
    <scope>NUCLEOTIDE SEQUENCE [LARGE SCALE GENOMIC DNA]</scope>
    <source>
        <strain evidence="4 5">SYSUP0005</strain>
    </source>
</reference>
<sequence>MPPPRSPRFRAGRSRPSTATGGDGPPARCPATVPRAEPRILMPGGKLTDPFRILFVSTANVCRSPVAELVCRQLLRTALGASVARFGLSSAGTHAAPGVPMDGRAVRLLVSRGLGTEARAFGATQLTAHRLRAADLVLTAGWRHRSAVLALEPAARDRSFCLLELIRLLSRIDAPGLPRDPLARARVAVESGRQLRDEIGHQPRHADEVPDPAALSDYGYAVSVSLVESAVHRFVRFLQPVTCSPEVPA</sequence>
<dbReference type="PANTHER" id="PTHR11717:SF7">
    <property type="entry name" value="LOW MOLECULAR WEIGHT PHOSPHOTYROSINE PROTEIN PHOSPHATASE"/>
    <property type="match status" value="1"/>
</dbReference>
<dbReference type="GO" id="GO:0004725">
    <property type="term" value="F:protein tyrosine phosphatase activity"/>
    <property type="evidence" value="ECO:0007669"/>
    <property type="project" value="UniProtKB-EC"/>
</dbReference>
<dbReference type="SUPFAM" id="SSF52788">
    <property type="entry name" value="Phosphotyrosine protein phosphatases I"/>
    <property type="match status" value="1"/>
</dbReference>
<keyword evidence="5" id="KW-1185">Reference proteome</keyword>
<feature type="region of interest" description="Disordered" evidence="2">
    <location>
        <begin position="1"/>
        <end position="34"/>
    </location>
</feature>
<accession>A0A5C4LQR9</accession>